<dbReference type="OrthoDB" id="167809at2759"/>
<reference evidence="3 4" key="1">
    <citation type="submission" date="2016-03" db="EMBL/GenBank/DDBJ databases">
        <title>Whole genome sequencing of Grifola frondosa 9006-11.</title>
        <authorList>
            <person name="Min B."/>
            <person name="Park H."/>
            <person name="Kim J.-G."/>
            <person name="Cho H."/>
            <person name="Oh Y.-L."/>
            <person name="Kong W.-S."/>
            <person name="Choi I.-G."/>
        </authorList>
    </citation>
    <scope>NUCLEOTIDE SEQUENCE [LARGE SCALE GENOMIC DNA]</scope>
    <source>
        <strain evidence="3 4">9006-11</strain>
    </source>
</reference>
<dbReference type="Gene3D" id="3.40.50.850">
    <property type="entry name" value="Isochorismatase-like"/>
    <property type="match status" value="1"/>
</dbReference>
<evidence type="ECO:0000313" key="3">
    <source>
        <dbReference type="EMBL" id="OBZ79485.1"/>
    </source>
</evidence>
<evidence type="ECO:0000259" key="2">
    <source>
        <dbReference type="Pfam" id="PF00857"/>
    </source>
</evidence>
<dbReference type="AlphaFoldDB" id="A0A1C7MRI3"/>
<comment type="caution">
    <text evidence="3">The sequence shown here is derived from an EMBL/GenBank/DDBJ whole genome shotgun (WGS) entry which is preliminary data.</text>
</comment>
<proteinExistence type="inferred from homology"/>
<evidence type="ECO:0000256" key="1">
    <source>
        <dbReference type="ARBA" id="ARBA00006336"/>
    </source>
</evidence>
<name>A0A1C7MRI3_GRIFR</name>
<dbReference type="InterPro" id="IPR036380">
    <property type="entry name" value="Isochorismatase-like_sf"/>
</dbReference>
<evidence type="ECO:0000313" key="4">
    <source>
        <dbReference type="Proteomes" id="UP000092993"/>
    </source>
</evidence>
<dbReference type="SUPFAM" id="SSF52499">
    <property type="entry name" value="Isochorismatase-like hydrolases"/>
    <property type="match status" value="1"/>
</dbReference>
<gene>
    <name evidence="3" type="ORF">A0H81_01071</name>
</gene>
<dbReference type="Pfam" id="PF00857">
    <property type="entry name" value="Isochorismatase"/>
    <property type="match status" value="1"/>
</dbReference>
<accession>A0A1C7MRI3</accession>
<dbReference type="Proteomes" id="UP000092993">
    <property type="component" value="Unassembled WGS sequence"/>
</dbReference>
<keyword evidence="4" id="KW-1185">Reference proteome</keyword>
<feature type="domain" description="Isochorismatase-like" evidence="2">
    <location>
        <begin position="197"/>
        <end position="263"/>
    </location>
</feature>
<dbReference type="InterPro" id="IPR000868">
    <property type="entry name" value="Isochorismatase-like_dom"/>
</dbReference>
<dbReference type="OMA" id="RGFMKNG"/>
<dbReference type="EMBL" id="LUGG01000001">
    <property type="protein sequence ID" value="OBZ79485.1"/>
    <property type="molecule type" value="Genomic_DNA"/>
</dbReference>
<organism evidence="3 4">
    <name type="scientific">Grifola frondosa</name>
    <name type="common">Maitake</name>
    <name type="synonym">Polyporus frondosus</name>
    <dbReference type="NCBI Taxonomy" id="5627"/>
    <lineage>
        <taxon>Eukaryota</taxon>
        <taxon>Fungi</taxon>
        <taxon>Dikarya</taxon>
        <taxon>Basidiomycota</taxon>
        <taxon>Agaricomycotina</taxon>
        <taxon>Agaricomycetes</taxon>
        <taxon>Polyporales</taxon>
        <taxon>Grifolaceae</taxon>
        <taxon>Grifola</taxon>
    </lineage>
</organism>
<dbReference type="STRING" id="5627.A0A1C7MRI3"/>
<sequence length="267" mass="29692">MANTAPLHDTPILGMLTRPHVPVATEYGNAASFWVEYPNGLVDLTRTAHLPQSSLEYGDQNAKDVPIPPLQPTTQFDVPVDGDRVVRIAKGKSAIVINRHAEHNDPGLQLLPTPGLKRPPVRPRMRYTSHERRSRLAVPEHQDPLGQLGPDRARAHHDPALARARVHEERPGRVRLTAPGRLRPPPHARPVQLALVRPLQALYEEGRRAGTDVWIHKNRMSGLWGPQSALDLYLQEMGITTLFFAGVNADQCVLGTLVDSYFRAMIV</sequence>
<comment type="similarity">
    <text evidence="1">Belongs to the isochorismatase family.</text>
</comment>
<protein>
    <recommendedName>
        <fullName evidence="2">Isochorismatase-like domain-containing protein</fullName>
    </recommendedName>
</protein>